<comment type="caution">
    <text evidence="1">The sequence shown here is derived from an EMBL/GenBank/DDBJ whole genome shotgun (WGS) entry which is preliminary data.</text>
</comment>
<proteinExistence type="predicted"/>
<gene>
    <name evidence="1" type="ORF">C5469_22610</name>
</gene>
<dbReference type="Proteomes" id="UP000591844">
    <property type="component" value="Unassembled WGS sequence"/>
</dbReference>
<name>A0A7X5QI18_9GAMM</name>
<organism evidence="1 2">
    <name type="scientific">Photorhabdus cinerea</name>
    <dbReference type="NCBI Taxonomy" id="471575"/>
    <lineage>
        <taxon>Bacteria</taxon>
        <taxon>Pseudomonadati</taxon>
        <taxon>Pseudomonadota</taxon>
        <taxon>Gammaproteobacteria</taxon>
        <taxon>Enterobacterales</taxon>
        <taxon>Morganellaceae</taxon>
        <taxon>Photorhabdus</taxon>
    </lineage>
</organism>
<evidence type="ECO:0000313" key="2">
    <source>
        <dbReference type="Proteomes" id="UP000591844"/>
    </source>
</evidence>
<dbReference type="EMBL" id="PUJW01000076">
    <property type="protein sequence ID" value="NHB94754.1"/>
    <property type="molecule type" value="Genomic_DNA"/>
</dbReference>
<reference evidence="1 2" key="1">
    <citation type="submission" date="2018-02" db="EMBL/GenBank/DDBJ databases">
        <authorList>
            <person name="Machado R.A."/>
        </authorList>
    </citation>
    <scope>NUCLEOTIDE SEQUENCE [LARGE SCALE GENOMIC DNA]</scope>
    <source>
        <strain evidence="1 2">DSM 19724</strain>
    </source>
</reference>
<dbReference type="AlphaFoldDB" id="A0A7X5QI18"/>
<feature type="non-terminal residue" evidence="1">
    <location>
        <position position="1"/>
    </location>
</feature>
<evidence type="ECO:0000313" key="1">
    <source>
        <dbReference type="EMBL" id="NHB94754.1"/>
    </source>
</evidence>
<protein>
    <submittedName>
        <fullName evidence="1">Uncharacterized protein</fullName>
    </submittedName>
</protein>
<keyword evidence="2" id="KW-1185">Reference proteome</keyword>
<accession>A0A7X5QI18</accession>
<sequence length="133" mass="14688">KTRIMIMEVALNAKGAVKTAAGFKFDQHDKGIDLVGYHDGITAEIEVTADTKVDIKEKTTSQDIVKVKKKWVIADPLKASESPLRINLLGEERPITRPETVPGAETAPWEMGYNPKPKLDNIPFITTGFPGMR</sequence>